<dbReference type="AlphaFoldDB" id="B3S489"/>
<dbReference type="InterPro" id="IPR001870">
    <property type="entry name" value="B30.2/SPRY"/>
</dbReference>
<evidence type="ECO:0000313" key="8">
    <source>
        <dbReference type="EMBL" id="EDV22602.1"/>
    </source>
</evidence>
<dbReference type="SUPFAM" id="SSF57903">
    <property type="entry name" value="FYVE/PHD zinc finger"/>
    <property type="match status" value="1"/>
</dbReference>
<dbReference type="GeneID" id="6756171"/>
<dbReference type="GO" id="GO:0000976">
    <property type="term" value="F:transcription cis-regulatory region binding"/>
    <property type="evidence" value="ECO:0000318"/>
    <property type="project" value="GO_Central"/>
</dbReference>
<feature type="region of interest" description="Disordered" evidence="6">
    <location>
        <begin position="215"/>
        <end position="248"/>
    </location>
</feature>
<feature type="domain" description="B30.2/SPRY" evidence="7">
    <location>
        <begin position="288"/>
        <end position="511"/>
    </location>
</feature>
<reference evidence="8 9" key="1">
    <citation type="journal article" date="2008" name="Nature">
        <title>The Trichoplax genome and the nature of placozoans.</title>
        <authorList>
            <person name="Srivastava M."/>
            <person name="Begovic E."/>
            <person name="Chapman J."/>
            <person name="Putnam N.H."/>
            <person name="Hellsten U."/>
            <person name="Kawashima T."/>
            <person name="Kuo A."/>
            <person name="Mitros T."/>
            <person name="Salamov A."/>
            <person name="Carpenter M.L."/>
            <person name="Signorovitch A.Y."/>
            <person name="Moreno M.A."/>
            <person name="Kamm K."/>
            <person name="Grimwood J."/>
            <person name="Schmutz J."/>
            <person name="Shapiro H."/>
            <person name="Grigoriev I.V."/>
            <person name="Buss L.W."/>
            <person name="Schierwater B."/>
            <person name="Dellaporta S.L."/>
            <person name="Rokhsar D.S."/>
        </authorList>
    </citation>
    <scope>NUCLEOTIDE SEQUENCE [LARGE SCALE GENOMIC DNA]</scope>
    <source>
        <strain evidence="8 9">Grell-BS-1999</strain>
    </source>
</reference>
<dbReference type="GO" id="GO:0048188">
    <property type="term" value="C:Set1C/COMPASS complex"/>
    <property type="evidence" value="ECO:0000318"/>
    <property type="project" value="GO_Central"/>
</dbReference>
<keyword evidence="3" id="KW-0863">Zinc-finger</keyword>
<dbReference type="PANTHER" id="PTHR10598:SF0">
    <property type="entry name" value="SET1_ASH2 HISTONE METHYLTRANSFERASE COMPLEX SUBUNIT ASH2"/>
    <property type="match status" value="1"/>
</dbReference>
<dbReference type="InParanoid" id="B3S489"/>
<keyword evidence="2" id="KW-0479">Metal-binding</keyword>
<dbReference type="Gene3D" id="3.90.980.20">
    <property type="match status" value="1"/>
</dbReference>
<dbReference type="InterPro" id="IPR019786">
    <property type="entry name" value="Zinc_finger_PHD-type_CS"/>
</dbReference>
<dbReference type="InterPro" id="IPR003877">
    <property type="entry name" value="SPRY_dom"/>
</dbReference>
<keyword evidence="5" id="KW-0539">Nucleus</keyword>
<evidence type="ECO:0000256" key="4">
    <source>
        <dbReference type="ARBA" id="ARBA00022833"/>
    </source>
</evidence>
<dbReference type="OMA" id="HWITIFI"/>
<dbReference type="InterPro" id="IPR037353">
    <property type="entry name" value="ASH2"/>
</dbReference>
<evidence type="ECO:0000256" key="6">
    <source>
        <dbReference type="SAM" id="MobiDB-lite"/>
    </source>
</evidence>
<dbReference type="HOGENOM" id="CLU_032370_2_0_1"/>
<gene>
    <name evidence="8" type="ORF">TRIADDRAFT_58997</name>
</gene>
<dbReference type="RefSeq" id="XP_002115146.1">
    <property type="nucleotide sequence ID" value="XM_002115110.1"/>
</dbReference>
<dbReference type="OrthoDB" id="10266026at2759"/>
<evidence type="ECO:0000256" key="1">
    <source>
        <dbReference type="ARBA" id="ARBA00004123"/>
    </source>
</evidence>
<dbReference type="Pfam" id="PF00622">
    <property type="entry name" value="SPRY"/>
    <property type="match status" value="1"/>
</dbReference>
<feature type="region of interest" description="Disordered" evidence="6">
    <location>
        <begin position="1"/>
        <end position="20"/>
    </location>
</feature>
<dbReference type="Proteomes" id="UP000009022">
    <property type="component" value="Unassembled WGS sequence"/>
</dbReference>
<name>B3S489_TRIAD</name>
<dbReference type="Pfam" id="PF21198">
    <property type="entry name" value="ASH2L-like_WH"/>
    <property type="match status" value="1"/>
</dbReference>
<dbReference type="PhylomeDB" id="B3S489"/>
<dbReference type="STRING" id="10228.B3S489"/>
<dbReference type="Pfam" id="PF21257">
    <property type="entry name" value="PHD_ash2p_like"/>
    <property type="match status" value="1"/>
</dbReference>
<dbReference type="GO" id="GO:0008270">
    <property type="term" value="F:zinc ion binding"/>
    <property type="evidence" value="ECO:0007669"/>
    <property type="project" value="UniProtKB-KW"/>
</dbReference>
<protein>
    <recommendedName>
        <fullName evidence="7">B30.2/SPRY domain-containing protein</fullName>
    </recommendedName>
</protein>
<feature type="compositionally biased region" description="Basic and acidic residues" evidence="6">
    <location>
        <begin position="10"/>
        <end position="20"/>
    </location>
</feature>
<dbReference type="InterPro" id="IPR043136">
    <property type="entry name" value="B30.2/SPRY_sf"/>
</dbReference>
<dbReference type="InterPro" id="IPR013320">
    <property type="entry name" value="ConA-like_dom_sf"/>
</dbReference>
<dbReference type="InterPro" id="IPR053835">
    <property type="entry name" value="ASH2L-like_WH"/>
</dbReference>
<dbReference type="Gene3D" id="2.60.120.920">
    <property type="match status" value="1"/>
</dbReference>
<dbReference type="PANTHER" id="PTHR10598">
    <property type="entry name" value="SET1/ASH2 HISTONE METHYLTRANSFERASE COMPLEX SUBUNIT ASH2"/>
    <property type="match status" value="1"/>
</dbReference>
<dbReference type="eggNOG" id="KOG2626">
    <property type="taxonomic scope" value="Eukaryota"/>
</dbReference>
<sequence>MALEGEDLTDTERKDEKQRSQKDSDINSKCYCGLERLKDGTTVEFQCVDCRCWFHAKCTEFTSDKLIPYLTNYEYLCKRCSTDNNERFELKTARLVQVCVTALANLMTARPDSEEMFCKEKDIVPFVQEHWITIFINRAKTSSWHGNLNKVLIKEKDFFICNQTTNDSGKPVVYARLKSDVELSTISPLLFDSKSSLMVYSKNYYPSEDLVKEKYGHKRGKESGGGRRKGETLHSQSASKKSRTDITSAQKELPAHGYPLEHPFNKDGYRYILAEKDPLAKVDDVDPDVWLGKKPLPARIYRAVSAPAVYVSLNDRAQLLKVSDDRLTVTGYKGYAVARATHGVTEGAWYFEVTVDDLRNGEAAVRLGWSQLFGNLQAPLGYDKFSYSWRNRKGTRFHQSRGKSFSDSFSEGDVLGFYIYLPRKEDGTLLPENYKDKVLITFKGFCYYEVRDNATEAEKKLKELPSSKIILYKNGIRQGVAWENIFEGTYYPAVSIYKFAQVTLNFGPNFKFPPPDVEYQPISDLATIAVAKQCLADLAFHVDYAVEPKQPESIYVLNNNSTVKEN</sequence>
<dbReference type="EMBL" id="DS985249">
    <property type="protein sequence ID" value="EDV22602.1"/>
    <property type="molecule type" value="Genomic_DNA"/>
</dbReference>
<keyword evidence="9" id="KW-1185">Reference proteome</keyword>
<proteinExistence type="predicted"/>
<dbReference type="CDD" id="cd12872">
    <property type="entry name" value="SPRY_Ash2"/>
    <property type="match status" value="1"/>
</dbReference>
<evidence type="ECO:0000256" key="2">
    <source>
        <dbReference type="ARBA" id="ARBA00022723"/>
    </source>
</evidence>
<dbReference type="PROSITE" id="PS50188">
    <property type="entry name" value="B302_SPRY"/>
    <property type="match status" value="1"/>
</dbReference>
<feature type="compositionally biased region" description="Polar residues" evidence="6">
    <location>
        <begin position="233"/>
        <end position="248"/>
    </location>
</feature>
<dbReference type="InterPro" id="IPR049455">
    <property type="entry name" value="ASH2-like_PHD"/>
</dbReference>
<evidence type="ECO:0000259" key="7">
    <source>
        <dbReference type="PROSITE" id="PS50188"/>
    </source>
</evidence>
<dbReference type="SMART" id="SM00449">
    <property type="entry name" value="SPRY"/>
    <property type="match status" value="1"/>
</dbReference>
<dbReference type="CTD" id="6756171"/>
<evidence type="ECO:0000313" key="9">
    <source>
        <dbReference type="Proteomes" id="UP000009022"/>
    </source>
</evidence>
<evidence type="ECO:0000256" key="3">
    <source>
        <dbReference type="ARBA" id="ARBA00022771"/>
    </source>
</evidence>
<accession>B3S489</accession>
<organism evidence="8 9">
    <name type="scientific">Trichoplax adhaerens</name>
    <name type="common">Trichoplax reptans</name>
    <dbReference type="NCBI Taxonomy" id="10228"/>
    <lineage>
        <taxon>Eukaryota</taxon>
        <taxon>Metazoa</taxon>
        <taxon>Placozoa</taxon>
        <taxon>Uniplacotomia</taxon>
        <taxon>Trichoplacea</taxon>
        <taxon>Trichoplacidae</taxon>
        <taxon>Trichoplax</taxon>
    </lineage>
</organism>
<dbReference type="CDD" id="cd15583">
    <property type="entry name" value="PHD_ash2p_like"/>
    <property type="match status" value="1"/>
</dbReference>
<dbReference type="PROSITE" id="PS01359">
    <property type="entry name" value="ZF_PHD_1"/>
    <property type="match status" value="1"/>
</dbReference>
<feature type="compositionally biased region" description="Basic and acidic residues" evidence="6">
    <location>
        <begin position="221"/>
        <end position="232"/>
    </location>
</feature>
<dbReference type="SUPFAM" id="SSF49899">
    <property type="entry name" value="Concanavalin A-like lectins/glucanases"/>
    <property type="match status" value="1"/>
</dbReference>
<comment type="subcellular location">
    <subcellularLocation>
        <location evidence="1">Nucleus</location>
    </subcellularLocation>
</comment>
<dbReference type="InterPro" id="IPR011011">
    <property type="entry name" value="Znf_FYVE_PHD"/>
</dbReference>
<evidence type="ECO:0000256" key="5">
    <source>
        <dbReference type="ARBA" id="ARBA00023242"/>
    </source>
</evidence>
<keyword evidence="4" id="KW-0862">Zinc</keyword>
<dbReference type="KEGG" id="tad:TRIADDRAFT_58997"/>